<dbReference type="GO" id="GO:0005886">
    <property type="term" value="C:plasma membrane"/>
    <property type="evidence" value="ECO:0007669"/>
    <property type="project" value="UniProtKB-SubCell"/>
</dbReference>
<evidence type="ECO:0000256" key="3">
    <source>
        <dbReference type="ARBA" id="ARBA00022475"/>
    </source>
</evidence>
<comment type="similarity">
    <text evidence="2">Belongs to the FHIPEP (flagella/HR/invasion proteins export pore) family.</text>
</comment>
<dbReference type="GO" id="GO:0009306">
    <property type="term" value="P:protein secretion"/>
    <property type="evidence" value="ECO:0007669"/>
    <property type="project" value="InterPro"/>
</dbReference>
<evidence type="ECO:0000313" key="8">
    <source>
        <dbReference type="Proteomes" id="UP000182737"/>
    </source>
</evidence>
<keyword evidence="8" id="KW-1185">Reference proteome</keyword>
<evidence type="ECO:0000256" key="1">
    <source>
        <dbReference type="ARBA" id="ARBA00004651"/>
    </source>
</evidence>
<dbReference type="OrthoDB" id="359182at2"/>
<evidence type="ECO:0000256" key="6">
    <source>
        <dbReference type="ARBA" id="ARBA00023136"/>
    </source>
</evidence>
<keyword evidence="6" id="KW-0472">Membrane</keyword>
<evidence type="ECO:0000256" key="5">
    <source>
        <dbReference type="ARBA" id="ARBA00022989"/>
    </source>
</evidence>
<name>A0A1I3LJ48_9SPIR</name>
<keyword evidence="5" id="KW-1133">Transmembrane helix</keyword>
<keyword evidence="4" id="KW-0812">Transmembrane</keyword>
<sequence>MAVSKRRRSRNWRKIHPYEDYRDFGQQPFELTLEIGYALIPLVDHDDSDLLAELKYLRNEMDGEYGLPLPVIHIRDNMCLEPNEYRLLLHGAEIAKSEARPGYCLCLDTGCVTKELEGEKTKDPAFGIDAIIIPKEKEAEARNLGYVIADWGTVIRAHLTKVIKKNFTKFLDQCMVNTLINKVRDRNPDVVDDVFFIHNFSTSKLKTILNWLLEEGVSIRDMNTILETIADNLEETKRLSELMEKVREKLAYQFLQKIADDNKRIHVIRVSQALAEALSERIYYPGSNNELPYYAFTPVENKEFNNRVSEKARCLSEKGYSPVFVIVRNLRTALSNNIRQSLGNWTCISDTELYSVIKDYSIVVEEELEADEIKVNEPCLSSN</sequence>
<dbReference type="Gene3D" id="1.10.8.540">
    <property type="entry name" value="FHIPEP family, domain 3"/>
    <property type="match status" value="1"/>
</dbReference>
<dbReference type="InterPro" id="IPR042194">
    <property type="entry name" value="FHIPEP_1"/>
</dbReference>
<dbReference type="GO" id="GO:0044780">
    <property type="term" value="P:bacterial-type flagellum assembly"/>
    <property type="evidence" value="ECO:0007669"/>
    <property type="project" value="TreeGrafter"/>
</dbReference>
<dbReference type="PANTHER" id="PTHR30161">
    <property type="entry name" value="FLAGELLAR EXPORT PROTEIN, MEMBRANE FLHA SUBUNIT-RELATED"/>
    <property type="match status" value="1"/>
</dbReference>
<dbReference type="Proteomes" id="UP000182737">
    <property type="component" value="Unassembled WGS sequence"/>
</dbReference>
<dbReference type="EMBL" id="FORI01000007">
    <property type="protein sequence ID" value="SFI84774.1"/>
    <property type="molecule type" value="Genomic_DNA"/>
</dbReference>
<proteinExistence type="inferred from homology"/>
<reference evidence="8" key="1">
    <citation type="submission" date="2016-10" db="EMBL/GenBank/DDBJ databases">
        <authorList>
            <person name="Varghese N."/>
            <person name="Submissions S."/>
        </authorList>
    </citation>
    <scope>NUCLEOTIDE SEQUENCE [LARGE SCALE GENOMIC DNA]</scope>
    <source>
        <strain evidence="8">XBD1002</strain>
    </source>
</reference>
<evidence type="ECO:0000256" key="2">
    <source>
        <dbReference type="ARBA" id="ARBA00008835"/>
    </source>
</evidence>
<accession>A0A1I3LJ48</accession>
<protein>
    <submittedName>
        <fullName evidence="7">FHIPEP family protein</fullName>
    </submittedName>
</protein>
<gene>
    <name evidence="7" type="ORF">SAMN04487775_10715</name>
</gene>
<dbReference type="InterPro" id="IPR042193">
    <property type="entry name" value="FHIPEP_3"/>
</dbReference>
<dbReference type="RefSeq" id="WP_074932171.1">
    <property type="nucleotide sequence ID" value="NZ_FORI01000007.1"/>
</dbReference>
<evidence type="ECO:0000256" key="4">
    <source>
        <dbReference type="ARBA" id="ARBA00022692"/>
    </source>
</evidence>
<dbReference type="AlphaFoldDB" id="A0A1I3LJ48"/>
<dbReference type="Pfam" id="PF00771">
    <property type="entry name" value="FHIPEP"/>
    <property type="match status" value="1"/>
</dbReference>
<dbReference type="Gene3D" id="3.40.30.60">
    <property type="entry name" value="FHIPEP family, domain 1"/>
    <property type="match status" value="1"/>
</dbReference>
<dbReference type="InterPro" id="IPR001712">
    <property type="entry name" value="T3SS_FHIPEP"/>
</dbReference>
<keyword evidence="3" id="KW-1003">Cell membrane</keyword>
<organism evidence="7 8">
    <name type="scientific">Treponema bryantii</name>
    <dbReference type="NCBI Taxonomy" id="163"/>
    <lineage>
        <taxon>Bacteria</taxon>
        <taxon>Pseudomonadati</taxon>
        <taxon>Spirochaetota</taxon>
        <taxon>Spirochaetia</taxon>
        <taxon>Spirochaetales</taxon>
        <taxon>Treponemataceae</taxon>
        <taxon>Treponema</taxon>
    </lineage>
</organism>
<comment type="subcellular location">
    <subcellularLocation>
        <location evidence="1">Cell membrane</location>
        <topology evidence="1">Multi-pass membrane protein</topology>
    </subcellularLocation>
</comment>
<dbReference type="PANTHER" id="PTHR30161:SF1">
    <property type="entry name" value="FLAGELLAR BIOSYNTHESIS PROTEIN FLHA-RELATED"/>
    <property type="match status" value="1"/>
</dbReference>
<evidence type="ECO:0000313" key="7">
    <source>
        <dbReference type="EMBL" id="SFI84774.1"/>
    </source>
</evidence>